<feature type="region of interest" description="Disordered" evidence="1">
    <location>
        <begin position="36"/>
        <end position="77"/>
    </location>
</feature>
<dbReference type="Proteomes" id="UP000299102">
    <property type="component" value="Unassembled WGS sequence"/>
</dbReference>
<comment type="caution">
    <text evidence="2">The sequence shown here is derived from an EMBL/GenBank/DDBJ whole genome shotgun (WGS) entry which is preliminary data.</text>
</comment>
<keyword evidence="3" id="KW-1185">Reference proteome</keyword>
<sequence>MINELLTFVTRGDTVVKVQKAVVSDAAHVLPALLAAPKRPTDRNKQRPLNLGVRHNPRAEAASAHHEREGPDQGLHA</sequence>
<organism evidence="2 3">
    <name type="scientific">Eumeta variegata</name>
    <name type="common">Bagworm moth</name>
    <name type="synonym">Eumeta japonica</name>
    <dbReference type="NCBI Taxonomy" id="151549"/>
    <lineage>
        <taxon>Eukaryota</taxon>
        <taxon>Metazoa</taxon>
        <taxon>Ecdysozoa</taxon>
        <taxon>Arthropoda</taxon>
        <taxon>Hexapoda</taxon>
        <taxon>Insecta</taxon>
        <taxon>Pterygota</taxon>
        <taxon>Neoptera</taxon>
        <taxon>Endopterygota</taxon>
        <taxon>Lepidoptera</taxon>
        <taxon>Glossata</taxon>
        <taxon>Ditrysia</taxon>
        <taxon>Tineoidea</taxon>
        <taxon>Psychidae</taxon>
        <taxon>Oiketicinae</taxon>
        <taxon>Eumeta</taxon>
    </lineage>
</organism>
<evidence type="ECO:0000313" key="3">
    <source>
        <dbReference type="Proteomes" id="UP000299102"/>
    </source>
</evidence>
<gene>
    <name evidence="2" type="ORF">EVAR_3941_1</name>
</gene>
<dbReference type="EMBL" id="BGZK01000014">
    <property type="protein sequence ID" value="GBP04598.1"/>
    <property type="molecule type" value="Genomic_DNA"/>
</dbReference>
<reference evidence="2 3" key="1">
    <citation type="journal article" date="2019" name="Commun. Biol.">
        <title>The bagworm genome reveals a unique fibroin gene that provides high tensile strength.</title>
        <authorList>
            <person name="Kono N."/>
            <person name="Nakamura H."/>
            <person name="Ohtoshi R."/>
            <person name="Tomita M."/>
            <person name="Numata K."/>
            <person name="Arakawa K."/>
        </authorList>
    </citation>
    <scope>NUCLEOTIDE SEQUENCE [LARGE SCALE GENOMIC DNA]</scope>
</reference>
<evidence type="ECO:0000256" key="1">
    <source>
        <dbReference type="SAM" id="MobiDB-lite"/>
    </source>
</evidence>
<evidence type="ECO:0000313" key="2">
    <source>
        <dbReference type="EMBL" id="GBP04598.1"/>
    </source>
</evidence>
<accession>A0A4C1STL9</accession>
<protein>
    <submittedName>
        <fullName evidence="2">Uncharacterized protein</fullName>
    </submittedName>
</protein>
<dbReference type="AlphaFoldDB" id="A0A4C1STL9"/>
<name>A0A4C1STL9_EUMVA</name>
<proteinExistence type="predicted"/>